<comment type="caution">
    <text evidence="3">The sequence shown here is derived from an EMBL/GenBank/DDBJ whole genome shotgun (WGS) entry which is preliminary data.</text>
</comment>
<keyword evidence="2" id="KW-0732">Signal</keyword>
<dbReference type="PANTHER" id="PTHR45648:SF17">
    <property type="entry name" value="GDSL ESTERASE_LIPASE"/>
    <property type="match status" value="1"/>
</dbReference>
<gene>
    <name evidence="3" type="ORF">LITE_LOCUS38008</name>
</gene>
<evidence type="ECO:0008006" key="5">
    <source>
        <dbReference type="Google" id="ProtNLM"/>
    </source>
</evidence>
<dbReference type="Proteomes" id="UP001154282">
    <property type="component" value="Unassembled WGS sequence"/>
</dbReference>
<dbReference type="PANTHER" id="PTHR45648">
    <property type="entry name" value="GDSL LIPASE/ACYLHYDROLASE FAMILY PROTEIN (AFU_ORTHOLOGUE AFUA_4G14700)"/>
    <property type="match status" value="1"/>
</dbReference>
<evidence type="ECO:0000256" key="1">
    <source>
        <dbReference type="ARBA" id="ARBA00022801"/>
    </source>
</evidence>
<evidence type="ECO:0000313" key="3">
    <source>
        <dbReference type="EMBL" id="CAI0468975.1"/>
    </source>
</evidence>
<proteinExistence type="predicted"/>
<organism evidence="3 4">
    <name type="scientific">Linum tenue</name>
    <dbReference type="NCBI Taxonomy" id="586396"/>
    <lineage>
        <taxon>Eukaryota</taxon>
        <taxon>Viridiplantae</taxon>
        <taxon>Streptophyta</taxon>
        <taxon>Embryophyta</taxon>
        <taxon>Tracheophyta</taxon>
        <taxon>Spermatophyta</taxon>
        <taxon>Magnoliopsida</taxon>
        <taxon>eudicotyledons</taxon>
        <taxon>Gunneridae</taxon>
        <taxon>Pentapetalae</taxon>
        <taxon>rosids</taxon>
        <taxon>fabids</taxon>
        <taxon>Malpighiales</taxon>
        <taxon>Linaceae</taxon>
        <taxon>Linum</taxon>
    </lineage>
</organism>
<evidence type="ECO:0000313" key="4">
    <source>
        <dbReference type="Proteomes" id="UP001154282"/>
    </source>
</evidence>
<protein>
    <recommendedName>
        <fullName evidence="5">GDSL esterase/lipase</fullName>
    </recommendedName>
</protein>
<feature type="signal peptide" evidence="2">
    <location>
        <begin position="1"/>
        <end position="19"/>
    </location>
</feature>
<name>A0AAV0PED3_9ROSI</name>
<dbReference type="Gene3D" id="3.40.50.1110">
    <property type="entry name" value="SGNH hydrolase"/>
    <property type="match status" value="1"/>
</dbReference>
<dbReference type="EMBL" id="CAMGYJ010000008">
    <property type="protein sequence ID" value="CAI0468975.1"/>
    <property type="molecule type" value="Genomic_DNA"/>
</dbReference>
<dbReference type="InterPro" id="IPR036514">
    <property type="entry name" value="SGNH_hydro_sf"/>
</dbReference>
<dbReference type="GO" id="GO:0016787">
    <property type="term" value="F:hydrolase activity"/>
    <property type="evidence" value="ECO:0007669"/>
    <property type="project" value="UniProtKB-KW"/>
</dbReference>
<accession>A0AAV0PED3</accession>
<dbReference type="AlphaFoldDB" id="A0AAV0PED3"/>
<evidence type="ECO:0000256" key="2">
    <source>
        <dbReference type="SAM" id="SignalP"/>
    </source>
</evidence>
<dbReference type="InterPro" id="IPR051058">
    <property type="entry name" value="GDSL_Est/Lipase"/>
</dbReference>
<keyword evidence="1" id="KW-0378">Hydrolase</keyword>
<reference evidence="3" key="1">
    <citation type="submission" date="2022-08" db="EMBL/GenBank/DDBJ databases">
        <authorList>
            <person name="Gutierrez-Valencia J."/>
        </authorList>
    </citation>
    <scope>NUCLEOTIDE SEQUENCE</scope>
</reference>
<keyword evidence="4" id="KW-1185">Reference proteome</keyword>
<sequence>MENFEALVLFCLACIGVFSTNSAIAAAAASPPAIFILGDSTVDVGTNNFLPGSNARADFPRNGVDFPYSRPTGRFSNGFNSADQLGTYTFPERSSPTLEPRGFTKPKFRGVNFASGGSGILDLTGQTPVKDIASFHPTFS</sequence>
<feature type="chain" id="PRO_5043650909" description="GDSL esterase/lipase" evidence="2">
    <location>
        <begin position="20"/>
        <end position="140"/>
    </location>
</feature>